<dbReference type="EMBL" id="VIGB01000003">
    <property type="protein sequence ID" value="TQF07398.1"/>
    <property type="molecule type" value="Genomic_DNA"/>
</dbReference>
<comment type="caution">
    <text evidence="2">The sequence shown here is derived from an EMBL/GenBank/DDBJ whole genome shotgun (WGS) entry which is preliminary data.</text>
</comment>
<evidence type="ECO:0000313" key="2">
    <source>
        <dbReference type="EMBL" id="TQF07398.1"/>
    </source>
</evidence>
<dbReference type="OrthoDB" id="9775595at2"/>
<dbReference type="PROSITE" id="PS51186">
    <property type="entry name" value="GNAT"/>
    <property type="match status" value="1"/>
</dbReference>
<protein>
    <submittedName>
        <fullName evidence="2">GNAT family N-acetyltransferase</fullName>
    </submittedName>
</protein>
<dbReference type="Gene3D" id="3.40.630.30">
    <property type="match status" value="1"/>
</dbReference>
<dbReference type="InterPro" id="IPR056935">
    <property type="entry name" value="Rv0428c-like_C"/>
</dbReference>
<proteinExistence type="predicted"/>
<dbReference type="InterPro" id="IPR000182">
    <property type="entry name" value="GNAT_dom"/>
</dbReference>
<dbReference type="Proteomes" id="UP000319103">
    <property type="component" value="Unassembled WGS sequence"/>
</dbReference>
<evidence type="ECO:0000259" key="1">
    <source>
        <dbReference type="PROSITE" id="PS51186"/>
    </source>
</evidence>
<feature type="domain" description="N-acetyltransferase" evidence="1">
    <location>
        <begin position="211"/>
        <end position="344"/>
    </location>
</feature>
<dbReference type="AlphaFoldDB" id="A0A540WEK7"/>
<reference evidence="2 3" key="1">
    <citation type="submission" date="2019-06" db="EMBL/GenBank/DDBJ databases">
        <title>Description of Kitasatospora acidophila sp. nov. isolated from pine grove soil, and reclassification of Streptomyces novaecaesareae to Kitasatospora novaeceasareae comb. nov.</title>
        <authorList>
            <person name="Kim M.J."/>
        </authorList>
    </citation>
    <scope>NUCLEOTIDE SEQUENCE [LARGE SCALE GENOMIC DNA]</scope>
    <source>
        <strain evidence="2 3">MMS16-CNU292</strain>
    </source>
</reference>
<organism evidence="2 3">
    <name type="scientific">Kitasatospora acidiphila</name>
    <dbReference type="NCBI Taxonomy" id="2567942"/>
    <lineage>
        <taxon>Bacteria</taxon>
        <taxon>Bacillati</taxon>
        <taxon>Actinomycetota</taxon>
        <taxon>Actinomycetes</taxon>
        <taxon>Kitasatosporales</taxon>
        <taxon>Streptomycetaceae</taxon>
        <taxon>Kitasatospora</taxon>
    </lineage>
</organism>
<keyword evidence="3" id="KW-1185">Reference proteome</keyword>
<dbReference type="SUPFAM" id="SSF55729">
    <property type="entry name" value="Acyl-CoA N-acyltransferases (Nat)"/>
    <property type="match status" value="1"/>
</dbReference>
<dbReference type="InterPro" id="IPR016181">
    <property type="entry name" value="Acyl_CoA_acyltransferase"/>
</dbReference>
<sequence length="344" mass="37310">MAEIRIDRSDVGRRVSVRRLETPADPATGRPVFRDVIGVLTSWNDHELTVIGRDCSETRIPLDRLVAGKVVPLFPARRGEQPQAGPVELQRLAADSWPAAEREQLGDWTLRAAGGFTKRANSAQLLGDPGLPRPAALDRVRAWYAARALPAWVEVTVPGTDPALIAELDELGERSEWGHLPAEGWGNVTPTLVRTAPLAPLARPVPGQELVRLSRTADADWLAVYHRFEDGETAADAAQQVLHGGPSVWFATVPDPDGAQPLAIGRCVIDGAWAHFGAVEVQPRARRRGLARAVMAVLAARAAEERARGAYLQVEADNDAANALYDGLGFSTSHTYHYLRLPQA</sequence>
<name>A0A540WEK7_9ACTN</name>
<accession>A0A540WEK7</accession>
<keyword evidence="2" id="KW-0808">Transferase</keyword>
<dbReference type="GO" id="GO:0016747">
    <property type="term" value="F:acyltransferase activity, transferring groups other than amino-acyl groups"/>
    <property type="evidence" value="ECO:0007669"/>
    <property type="project" value="InterPro"/>
</dbReference>
<evidence type="ECO:0000313" key="3">
    <source>
        <dbReference type="Proteomes" id="UP000319103"/>
    </source>
</evidence>
<gene>
    <name evidence="2" type="ORF">E6W39_16770</name>
</gene>
<dbReference type="Pfam" id="PF24553">
    <property type="entry name" value="Rv0428c_C"/>
    <property type="match status" value="1"/>
</dbReference>